<dbReference type="PANTHER" id="PTHR30237">
    <property type="entry name" value="MURAMOYLTETRAPEPTIDE CARBOXYPEPTIDASE"/>
    <property type="match status" value="1"/>
</dbReference>
<dbReference type="InterPro" id="IPR027461">
    <property type="entry name" value="Carboxypeptidase_A_C_sf"/>
</dbReference>
<evidence type="ECO:0000256" key="4">
    <source>
        <dbReference type="ARBA" id="ARBA00022801"/>
    </source>
</evidence>
<evidence type="ECO:0000256" key="3">
    <source>
        <dbReference type="ARBA" id="ARBA00022670"/>
    </source>
</evidence>
<feature type="active site" description="Charge relay system" evidence="6">
    <location>
        <position position="208"/>
    </location>
</feature>
<dbReference type="GO" id="GO:0006508">
    <property type="term" value="P:proteolysis"/>
    <property type="evidence" value="ECO:0007669"/>
    <property type="project" value="UniProtKB-KW"/>
</dbReference>
<reference evidence="9 10" key="1">
    <citation type="submission" date="2018-06" db="EMBL/GenBank/DDBJ databases">
        <title>Freshwater and sediment microbial communities from various areas in North America, analyzing microbe dynamics in response to fracking.</title>
        <authorList>
            <person name="Lamendella R."/>
        </authorList>
    </citation>
    <scope>NUCLEOTIDE SEQUENCE [LARGE SCALE GENOMIC DNA]</scope>
    <source>
        <strain evidence="9 10">97B</strain>
    </source>
</reference>
<evidence type="ECO:0000256" key="2">
    <source>
        <dbReference type="ARBA" id="ARBA00022645"/>
    </source>
</evidence>
<feature type="active site" description="Nucleophile" evidence="6">
    <location>
        <position position="110"/>
    </location>
</feature>
<proteinExistence type="inferred from homology"/>
<dbReference type="Pfam" id="PF17676">
    <property type="entry name" value="Peptidase_S66C"/>
    <property type="match status" value="1"/>
</dbReference>
<protein>
    <submittedName>
        <fullName evidence="9">Muramoyltetrapeptide carboxypeptidase</fullName>
    </submittedName>
</protein>
<dbReference type="AlphaFoldDB" id="A0A366EZN4"/>
<comment type="caution">
    <text evidence="9">The sequence shown here is derived from an EMBL/GenBank/DDBJ whole genome shotgun (WGS) entry which is preliminary data.</text>
</comment>
<feature type="domain" description="LD-carboxypeptidase N-terminal" evidence="7">
    <location>
        <begin position="14"/>
        <end position="130"/>
    </location>
</feature>
<dbReference type="EMBL" id="QNRJ01000001">
    <property type="protein sequence ID" value="RBP07882.1"/>
    <property type="molecule type" value="Genomic_DNA"/>
</dbReference>
<feature type="active site" description="Charge relay system" evidence="6">
    <location>
        <position position="278"/>
    </location>
</feature>
<sequence>MVIKPLRLKKGDTIGIIAPASPPKSEPLKKALSFLEELGLDIKLGKSVHKKYGYLAGYDQERIEDIHMMFRDRDVKAIICACGGFGTGRIVSRLDYNLIGENPKIFWGYSDITFLHTAIHQQTGLVTFHGPMLSSDIGLSDVHALTTNSFQQLFRSEAIEYTNKLSMLETVVEGAASGPVIGGNLTLLVSTLGTPFEVDTKGKILFIEDIDEEPYKVDRMMNQLKMAGKFHDASGVIIGDFKNCVPEKREQSLTLDEVLKEHILDAGKPALKGFHIGHSSPSIAIPLGSIGRMNTYNQTFIVETGIREDENK</sequence>
<dbReference type="Proteomes" id="UP000252118">
    <property type="component" value="Unassembled WGS sequence"/>
</dbReference>
<keyword evidence="3" id="KW-0645">Protease</keyword>
<evidence type="ECO:0000313" key="10">
    <source>
        <dbReference type="Proteomes" id="UP000252118"/>
    </source>
</evidence>
<dbReference type="Pfam" id="PF02016">
    <property type="entry name" value="Peptidase_S66"/>
    <property type="match status" value="1"/>
</dbReference>
<dbReference type="InterPro" id="IPR027478">
    <property type="entry name" value="LdcA_N"/>
</dbReference>
<evidence type="ECO:0000259" key="7">
    <source>
        <dbReference type="Pfam" id="PF02016"/>
    </source>
</evidence>
<organism evidence="9 10">
    <name type="scientific">Rossellomorea aquimaris</name>
    <dbReference type="NCBI Taxonomy" id="189382"/>
    <lineage>
        <taxon>Bacteria</taxon>
        <taxon>Bacillati</taxon>
        <taxon>Bacillota</taxon>
        <taxon>Bacilli</taxon>
        <taxon>Bacillales</taxon>
        <taxon>Bacillaceae</taxon>
        <taxon>Rossellomorea</taxon>
    </lineage>
</organism>
<dbReference type="SUPFAM" id="SSF141986">
    <property type="entry name" value="LD-carboxypeptidase A C-terminal domain-like"/>
    <property type="match status" value="1"/>
</dbReference>
<dbReference type="OrthoDB" id="9807329at2"/>
<keyword evidence="2 9" id="KW-0121">Carboxypeptidase</keyword>
<evidence type="ECO:0000313" key="9">
    <source>
        <dbReference type="EMBL" id="RBP07882.1"/>
    </source>
</evidence>
<evidence type="ECO:0000256" key="6">
    <source>
        <dbReference type="PIRSR" id="PIRSR028757-1"/>
    </source>
</evidence>
<evidence type="ECO:0000256" key="1">
    <source>
        <dbReference type="ARBA" id="ARBA00010233"/>
    </source>
</evidence>
<evidence type="ECO:0000259" key="8">
    <source>
        <dbReference type="Pfam" id="PF17676"/>
    </source>
</evidence>
<dbReference type="PANTHER" id="PTHR30237:SF2">
    <property type="entry name" value="MUREIN TETRAPEPTIDE CARBOXYPEPTIDASE"/>
    <property type="match status" value="1"/>
</dbReference>
<dbReference type="InterPro" id="IPR003507">
    <property type="entry name" value="S66_fam"/>
</dbReference>
<dbReference type="RefSeq" id="WP_113967778.1">
    <property type="nucleotide sequence ID" value="NZ_QNRJ01000001.1"/>
</dbReference>
<dbReference type="GO" id="GO:0004180">
    <property type="term" value="F:carboxypeptidase activity"/>
    <property type="evidence" value="ECO:0007669"/>
    <property type="project" value="UniProtKB-KW"/>
</dbReference>
<gene>
    <name evidence="9" type="ORF">DET59_101250</name>
</gene>
<evidence type="ECO:0000256" key="5">
    <source>
        <dbReference type="ARBA" id="ARBA00022825"/>
    </source>
</evidence>
<dbReference type="SUPFAM" id="SSF52317">
    <property type="entry name" value="Class I glutamine amidotransferase-like"/>
    <property type="match status" value="1"/>
</dbReference>
<comment type="similarity">
    <text evidence="1">Belongs to the peptidase S66 family.</text>
</comment>
<feature type="domain" description="LD-carboxypeptidase C-terminal" evidence="8">
    <location>
        <begin position="177"/>
        <end position="289"/>
    </location>
</feature>
<dbReference type="InterPro" id="IPR040921">
    <property type="entry name" value="Peptidase_S66C"/>
</dbReference>
<name>A0A366EZN4_9BACI</name>
<keyword evidence="5" id="KW-0720">Serine protease</keyword>
<dbReference type="PIRSF" id="PIRSF028757">
    <property type="entry name" value="LD-carboxypeptidase"/>
    <property type="match status" value="1"/>
</dbReference>
<dbReference type="CDD" id="cd07025">
    <property type="entry name" value="Peptidase_S66"/>
    <property type="match status" value="1"/>
</dbReference>
<accession>A0A366EZN4</accession>
<keyword evidence="4" id="KW-0378">Hydrolase</keyword>
<dbReference type="GO" id="GO:0008236">
    <property type="term" value="F:serine-type peptidase activity"/>
    <property type="evidence" value="ECO:0007669"/>
    <property type="project" value="UniProtKB-KW"/>
</dbReference>
<dbReference type="InterPro" id="IPR029062">
    <property type="entry name" value="Class_I_gatase-like"/>
</dbReference>
<dbReference type="Gene3D" id="3.50.30.60">
    <property type="entry name" value="LD-carboxypeptidase A C-terminal domain-like"/>
    <property type="match status" value="1"/>
</dbReference>
<dbReference type="Gene3D" id="3.40.50.10740">
    <property type="entry name" value="Class I glutamine amidotransferase-like"/>
    <property type="match status" value="1"/>
</dbReference>
<dbReference type="InterPro" id="IPR040449">
    <property type="entry name" value="Peptidase_S66_N"/>
</dbReference>